<evidence type="ECO:0000256" key="1">
    <source>
        <dbReference type="ARBA" id="ARBA00007404"/>
    </source>
</evidence>
<dbReference type="Gene3D" id="3.30.230.70">
    <property type="entry name" value="GHMP Kinase, N-terminal domain"/>
    <property type="match status" value="2"/>
</dbReference>
<evidence type="ECO:0000313" key="14">
    <source>
        <dbReference type="EMBL" id="CCB88626.1"/>
    </source>
</evidence>
<dbReference type="Pfam" id="PF00575">
    <property type="entry name" value="S1"/>
    <property type="match status" value="1"/>
</dbReference>
<dbReference type="InterPro" id="IPR015847">
    <property type="entry name" value="ExoRNase_PH_dom2"/>
</dbReference>
<reference evidence="14 15" key="2">
    <citation type="journal article" date="2011" name="Mol. Biol. Evol.">
        <title>Unity in variety--the pan-genome of the Chlamydiae.</title>
        <authorList>
            <person name="Collingro A."/>
            <person name="Tischler P."/>
            <person name="Weinmaier T."/>
            <person name="Penz T."/>
            <person name="Heinz E."/>
            <person name="Brunham R.C."/>
            <person name="Read T.D."/>
            <person name="Bavoil P.M."/>
            <person name="Sachse K."/>
            <person name="Kahane S."/>
            <person name="Friedman M.G."/>
            <person name="Rattei T."/>
            <person name="Myers G.S."/>
            <person name="Horn M."/>
        </authorList>
    </citation>
    <scope>NUCLEOTIDE SEQUENCE [LARGE SCALE GENOMIC DNA]</scope>
    <source>
        <strain evidence="15">ATCC VR-1471 / Z</strain>
    </source>
</reference>
<dbReference type="InterPro" id="IPR036345">
    <property type="entry name" value="ExoRNase_PH_dom2_sf"/>
</dbReference>
<feature type="compositionally biased region" description="Basic and acidic residues" evidence="12">
    <location>
        <begin position="641"/>
        <end position="674"/>
    </location>
</feature>
<dbReference type="Pfam" id="PF03725">
    <property type="entry name" value="RNase_PH_C"/>
    <property type="match status" value="1"/>
</dbReference>
<dbReference type="NCBIfam" id="TIGR03591">
    <property type="entry name" value="polynuc_phos"/>
    <property type="match status" value="1"/>
</dbReference>
<dbReference type="FunFam" id="3.30.1370.10:FF:000001">
    <property type="entry name" value="Polyribonucleotide nucleotidyltransferase"/>
    <property type="match status" value="1"/>
</dbReference>
<dbReference type="NCBIfam" id="NF008805">
    <property type="entry name" value="PRK11824.1"/>
    <property type="match status" value="1"/>
</dbReference>
<evidence type="ECO:0000256" key="4">
    <source>
        <dbReference type="ARBA" id="ARBA00022679"/>
    </source>
</evidence>
<dbReference type="FunFam" id="2.40.50.140:FF:000103">
    <property type="entry name" value="protein RRP5 homolog"/>
    <property type="match status" value="1"/>
</dbReference>
<dbReference type="Pfam" id="PF01138">
    <property type="entry name" value="RNase_PH"/>
    <property type="match status" value="2"/>
</dbReference>
<evidence type="ECO:0000256" key="8">
    <source>
        <dbReference type="ARBA" id="ARBA00022884"/>
    </source>
</evidence>
<dbReference type="SUPFAM" id="SSF55666">
    <property type="entry name" value="Ribonuclease PH domain 2-like"/>
    <property type="match status" value="2"/>
</dbReference>
<organism evidence="14 15">
    <name type="scientific">Simkania negevensis (strain ATCC VR-1471 / DSM 27360 / Z)</name>
    <dbReference type="NCBI Taxonomy" id="331113"/>
    <lineage>
        <taxon>Bacteria</taxon>
        <taxon>Pseudomonadati</taxon>
        <taxon>Chlamydiota</taxon>
        <taxon>Chlamydiia</taxon>
        <taxon>Parachlamydiales</taxon>
        <taxon>Simkaniaceae</taxon>
        <taxon>Simkania</taxon>
    </lineage>
</organism>
<keyword evidence="7" id="KW-0460">Magnesium</keyword>
<dbReference type="InterPro" id="IPR012162">
    <property type="entry name" value="PNPase"/>
</dbReference>
<dbReference type="Proteomes" id="UP000000496">
    <property type="component" value="Chromosome gsn.131"/>
</dbReference>
<dbReference type="InterPro" id="IPR036456">
    <property type="entry name" value="PNPase_PH_RNA-bd_sf"/>
</dbReference>
<dbReference type="InterPro" id="IPR012340">
    <property type="entry name" value="NA-bd_OB-fold"/>
</dbReference>
<dbReference type="PIRSF" id="PIRSF005499">
    <property type="entry name" value="PNPase"/>
    <property type="match status" value="1"/>
</dbReference>
<dbReference type="KEGG" id="sng:SNE_A07490"/>
<evidence type="ECO:0000256" key="12">
    <source>
        <dbReference type="SAM" id="MobiDB-lite"/>
    </source>
</evidence>
<evidence type="ECO:0000256" key="9">
    <source>
        <dbReference type="ARBA" id="ARBA00025604"/>
    </source>
</evidence>
<dbReference type="HOGENOM" id="CLU_004217_2_2_0"/>
<keyword evidence="8 11" id="KW-0694">RNA-binding</keyword>
<evidence type="ECO:0000256" key="7">
    <source>
        <dbReference type="ARBA" id="ARBA00022842"/>
    </source>
</evidence>
<dbReference type="EC" id="2.7.7.8" evidence="2 10"/>
<gene>
    <name evidence="14" type="primary">pnp</name>
    <name evidence="14" type="ordered locus">SNE_A07490</name>
</gene>
<dbReference type="InterPro" id="IPR027408">
    <property type="entry name" value="PNPase/RNase_PH_dom_sf"/>
</dbReference>
<evidence type="ECO:0000259" key="13">
    <source>
        <dbReference type="PROSITE" id="PS50126"/>
    </source>
</evidence>
<dbReference type="InterPro" id="IPR020568">
    <property type="entry name" value="Ribosomal_Su5_D2-typ_SF"/>
</dbReference>
<dbReference type="GO" id="GO:0005829">
    <property type="term" value="C:cytosol"/>
    <property type="evidence" value="ECO:0007669"/>
    <property type="project" value="TreeGrafter"/>
</dbReference>
<evidence type="ECO:0000313" key="15">
    <source>
        <dbReference type="Proteomes" id="UP000000496"/>
    </source>
</evidence>
<feature type="domain" description="S1 motif" evidence="13">
    <location>
        <begin position="564"/>
        <end position="631"/>
    </location>
</feature>
<evidence type="ECO:0000256" key="11">
    <source>
        <dbReference type="PROSITE-ProRule" id="PRU00117"/>
    </source>
</evidence>
<sequence length="685" mass="76017">MSKNSLLQVKPLGGFIKREGKPTERETLVCRLIDRPIRPMFEEGYYTETQLITSVLSYDGVNAPEPLAICANSAALVLSDIPLIKPIAGVRVGMIEDRFVINPTVQEQEDSVLDLMLAGTEDAILMIEGYCDFLTEDQVMEAIEEGHQAIKLICQKLSDWQATHGKTKKRDELRLLPTGLLEEVDSIMNAPLQDAIRISEKQVREDSLSAIKETVVEKLLPEGAEDKHKYAPHEVQMAIKKVTSDHMRRMILKENKRCDGRGPEDVRQIWIDMDYLPRTHGSAVFTRGETQTIAVCTLGGESMGQRYEDLNTDGIRRFYLQYNFPPFSVGESGRIGPPGRREVGHGKLAERALQCTIPEKDSFPYTIRLESNITESNGSSSMASVCGGCLALMQAGVPIKRPIAGIAMGLILEKDSYAILSDILGVEDALGDMDFKITGDEKGITAFQLDIKVEGINPQIMKVALAQAKQGRIHILHKMLEACPKSNEHLSQHAPRIETVQVKPSQIGTIIGPGGKQIREIVELSGADIDIDDSGLVSIASSTKEGMDRAKEIIYNLTAEVEIGQTYKGKIVTIKEFGLFVAILSKQGLCHISELSYQRIENIHDHYKEGDSIEVKVLEINNNGQIRLSHKAILEAPEGYVEPKRDEQPRRPPPRRDGGSRDGGNRKPQRKPEILKPPPMPVNKD</sequence>
<dbReference type="SUPFAM" id="SSF50249">
    <property type="entry name" value="Nucleic acid-binding proteins"/>
    <property type="match status" value="1"/>
</dbReference>
<dbReference type="GO" id="GO:0046872">
    <property type="term" value="F:metal ion binding"/>
    <property type="evidence" value="ECO:0007669"/>
    <property type="project" value="UniProtKB-KW"/>
</dbReference>
<dbReference type="PROSITE" id="PS50084">
    <property type="entry name" value="KH_TYPE_1"/>
    <property type="match status" value="1"/>
</dbReference>
<dbReference type="InterPro" id="IPR003029">
    <property type="entry name" value="S1_domain"/>
</dbReference>
<dbReference type="EMBL" id="FR872582">
    <property type="protein sequence ID" value="CCB88626.1"/>
    <property type="molecule type" value="Genomic_DNA"/>
</dbReference>
<dbReference type="PANTHER" id="PTHR11252">
    <property type="entry name" value="POLYRIBONUCLEOTIDE NUCLEOTIDYLTRANSFERASE"/>
    <property type="match status" value="1"/>
</dbReference>
<accession>F8L7A5</accession>
<dbReference type="STRING" id="331113.SNE_A07490"/>
<evidence type="ECO:0000256" key="2">
    <source>
        <dbReference type="ARBA" id="ARBA00012416"/>
    </source>
</evidence>
<dbReference type="GO" id="GO:0006402">
    <property type="term" value="P:mRNA catabolic process"/>
    <property type="evidence" value="ECO:0007669"/>
    <property type="project" value="UniProtKB-UniRule"/>
</dbReference>
<evidence type="ECO:0000256" key="5">
    <source>
        <dbReference type="ARBA" id="ARBA00022695"/>
    </source>
</evidence>
<dbReference type="InterPro" id="IPR001247">
    <property type="entry name" value="ExoRNase_PH_dom1"/>
</dbReference>
<dbReference type="Pfam" id="PF03726">
    <property type="entry name" value="PNPase"/>
    <property type="match status" value="1"/>
</dbReference>
<dbReference type="SUPFAM" id="SSF46915">
    <property type="entry name" value="Polynucleotide phosphorylase/guanosine pentaphosphate synthase (PNPase/GPSI), domain 3"/>
    <property type="match status" value="1"/>
</dbReference>
<dbReference type="FunFam" id="3.30.230.70:FF:000002">
    <property type="entry name" value="Polyribonucleotide nucleotidyltransferase"/>
    <property type="match status" value="1"/>
</dbReference>
<comment type="similarity">
    <text evidence="1">Belongs to the polyribonucleotide nucleotidyltransferase family.</text>
</comment>
<keyword evidence="15" id="KW-1185">Reference proteome</keyword>
<dbReference type="GO" id="GO:0003723">
    <property type="term" value="F:RNA binding"/>
    <property type="evidence" value="ECO:0007669"/>
    <property type="project" value="UniProtKB-UniRule"/>
</dbReference>
<dbReference type="InterPro" id="IPR004088">
    <property type="entry name" value="KH_dom_type_1"/>
</dbReference>
<evidence type="ECO:0000256" key="6">
    <source>
        <dbReference type="ARBA" id="ARBA00022723"/>
    </source>
</evidence>
<evidence type="ECO:0000256" key="3">
    <source>
        <dbReference type="ARBA" id="ARBA00022490"/>
    </source>
</evidence>
<name>F8L7A5_SIMNZ</name>
<dbReference type="CDD" id="cd02393">
    <property type="entry name" value="KH-I_PNPase"/>
    <property type="match status" value="1"/>
</dbReference>
<feature type="region of interest" description="Disordered" evidence="12">
    <location>
        <begin position="637"/>
        <end position="685"/>
    </location>
</feature>
<dbReference type="SMART" id="SM00316">
    <property type="entry name" value="S1"/>
    <property type="match status" value="1"/>
</dbReference>
<dbReference type="CDD" id="cd11364">
    <property type="entry name" value="RNase_PH_PNPase_2"/>
    <property type="match status" value="1"/>
</dbReference>
<dbReference type="PANTHER" id="PTHR11252:SF0">
    <property type="entry name" value="POLYRIBONUCLEOTIDE NUCLEOTIDYLTRANSFERASE 1, MITOCHONDRIAL"/>
    <property type="match status" value="1"/>
</dbReference>
<keyword evidence="3" id="KW-0963">Cytoplasm</keyword>
<comment type="function">
    <text evidence="9">Binds mRNA; thus facilitating recognition of the initiation point. It is needed to translate mRNA with a short Shine-Dalgarno (SD) purine-rich sequence.</text>
</comment>
<dbReference type="Gene3D" id="2.40.50.140">
    <property type="entry name" value="Nucleic acid-binding proteins"/>
    <property type="match status" value="1"/>
</dbReference>
<keyword evidence="6" id="KW-0479">Metal-binding</keyword>
<dbReference type="InterPro" id="IPR004087">
    <property type="entry name" value="KH_dom"/>
</dbReference>
<dbReference type="InterPro" id="IPR015848">
    <property type="entry name" value="PNPase_PH_RNA-bd_bac/org-type"/>
</dbReference>
<dbReference type="AlphaFoldDB" id="F8L7A5"/>
<dbReference type="GO" id="GO:0000175">
    <property type="term" value="F:3'-5'-RNA exonuclease activity"/>
    <property type="evidence" value="ECO:0007669"/>
    <property type="project" value="TreeGrafter"/>
</dbReference>
<keyword evidence="4 14" id="KW-0808">Transferase</keyword>
<dbReference type="PROSITE" id="PS50126">
    <property type="entry name" value="S1"/>
    <property type="match status" value="1"/>
</dbReference>
<dbReference type="SUPFAM" id="SSF54211">
    <property type="entry name" value="Ribosomal protein S5 domain 2-like"/>
    <property type="match status" value="2"/>
</dbReference>
<dbReference type="Pfam" id="PF00013">
    <property type="entry name" value="KH_1"/>
    <property type="match status" value="1"/>
</dbReference>
<dbReference type="GO" id="GO:0006396">
    <property type="term" value="P:RNA processing"/>
    <property type="evidence" value="ECO:0007669"/>
    <property type="project" value="InterPro"/>
</dbReference>
<dbReference type="SMART" id="SM00322">
    <property type="entry name" value="KH"/>
    <property type="match status" value="1"/>
</dbReference>
<keyword evidence="5 14" id="KW-0548">Nucleotidyltransferase</keyword>
<proteinExistence type="inferred from homology"/>
<dbReference type="Gene3D" id="3.30.1370.10">
    <property type="entry name" value="K Homology domain, type 1"/>
    <property type="match status" value="1"/>
</dbReference>
<evidence type="ECO:0000256" key="10">
    <source>
        <dbReference type="NCBIfam" id="TIGR03591"/>
    </source>
</evidence>
<protein>
    <recommendedName>
        <fullName evidence="2 10">Polyribonucleotide nucleotidyltransferase</fullName>
        <ecNumber evidence="2 10">2.7.7.8</ecNumber>
    </recommendedName>
</protein>
<feature type="compositionally biased region" description="Pro residues" evidence="12">
    <location>
        <begin position="675"/>
        <end position="685"/>
    </location>
</feature>
<dbReference type="SUPFAM" id="SSF54791">
    <property type="entry name" value="Eukaryotic type KH-domain (KH-domain type I)"/>
    <property type="match status" value="1"/>
</dbReference>
<reference key="1">
    <citation type="journal article" date="2011" name="Mol. Biol. Evol.">
        <title>Unity in variety -- the pan-genome of the Chlamydiae.</title>
        <authorList>
            <person name="Collingro A."/>
            <person name="Tischler P."/>
            <person name="Weinmaier T."/>
            <person name="Penz T."/>
            <person name="Heinz E."/>
            <person name="Brunham R.C."/>
            <person name="Read T.D."/>
            <person name="Bavoil P.M."/>
            <person name="Sachse K."/>
            <person name="Kahane S."/>
            <person name="Friedman M.G."/>
            <person name="Rattei T."/>
            <person name="Myers G.S.A."/>
            <person name="Horn M."/>
        </authorList>
    </citation>
    <scope>NUCLEOTIDE SEQUENCE</scope>
    <source>
        <strain>Z</strain>
    </source>
</reference>
<dbReference type="InterPro" id="IPR036612">
    <property type="entry name" value="KH_dom_type_1_sf"/>
</dbReference>
<dbReference type="eggNOG" id="COG1185">
    <property type="taxonomic scope" value="Bacteria"/>
</dbReference>
<dbReference type="GO" id="GO:0004654">
    <property type="term" value="F:polyribonucleotide nucleotidyltransferase activity"/>
    <property type="evidence" value="ECO:0007669"/>
    <property type="project" value="UniProtKB-UniRule"/>
</dbReference>